<dbReference type="AlphaFoldDB" id="A0A5B7E1S7"/>
<dbReference type="InterPro" id="IPR036179">
    <property type="entry name" value="Ig-like_dom_sf"/>
</dbReference>
<accession>A0A5B7E1S7</accession>
<organism evidence="2 3">
    <name type="scientific">Portunus trituberculatus</name>
    <name type="common">Swimming crab</name>
    <name type="synonym">Neptunus trituberculatus</name>
    <dbReference type="NCBI Taxonomy" id="210409"/>
    <lineage>
        <taxon>Eukaryota</taxon>
        <taxon>Metazoa</taxon>
        <taxon>Ecdysozoa</taxon>
        <taxon>Arthropoda</taxon>
        <taxon>Crustacea</taxon>
        <taxon>Multicrustacea</taxon>
        <taxon>Malacostraca</taxon>
        <taxon>Eumalacostraca</taxon>
        <taxon>Eucarida</taxon>
        <taxon>Decapoda</taxon>
        <taxon>Pleocyemata</taxon>
        <taxon>Brachyura</taxon>
        <taxon>Eubrachyura</taxon>
        <taxon>Portunoidea</taxon>
        <taxon>Portunidae</taxon>
        <taxon>Portuninae</taxon>
        <taxon>Portunus</taxon>
    </lineage>
</organism>
<reference evidence="2 3" key="1">
    <citation type="submission" date="2019-05" db="EMBL/GenBank/DDBJ databases">
        <title>Another draft genome of Portunus trituberculatus and its Hox gene families provides insights of decapod evolution.</title>
        <authorList>
            <person name="Jeong J.-H."/>
            <person name="Song I."/>
            <person name="Kim S."/>
            <person name="Choi T."/>
            <person name="Kim D."/>
            <person name="Ryu S."/>
            <person name="Kim W."/>
        </authorList>
    </citation>
    <scope>NUCLEOTIDE SEQUENCE [LARGE SCALE GENOMIC DNA]</scope>
    <source>
        <tissue evidence="2">Muscle</tissue>
    </source>
</reference>
<gene>
    <name evidence="2" type="ORF">E2C01_021110</name>
</gene>
<dbReference type="Gene3D" id="2.60.40.10">
    <property type="entry name" value="Immunoglobulins"/>
    <property type="match status" value="1"/>
</dbReference>
<evidence type="ECO:0000259" key="1">
    <source>
        <dbReference type="PROSITE" id="PS50835"/>
    </source>
</evidence>
<evidence type="ECO:0000313" key="2">
    <source>
        <dbReference type="EMBL" id="MPC27921.1"/>
    </source>
</evidence>
<proteinExistence type="predicted"/>
<sequence length="67" mass="7536">MLGWRATSCRDAPQTQNLPTATARFGSSLDATNIKEGDDVYFECSVHANPPVLHVTWRHNSHKKRTN</sequence>
<dbReference type="OrthoDB" id="8825892at2759"/>
<dbReference type="Proteomes" id="UP000324222">
    <property type="component" value="Unassembled WGS sequence"/>
</dbReference>
<comment type="caution">
    <text evidence="2">The sequence shown here is derived from an EMBL/GenBank/DDBJ whole genome shotgun (WGS) entry which is preliminary data.</text>
</comment>
<dbReference type="SUPFAM" id="SSF48726">
    <property type="entry name" value="Immunoglobulin"/>
    <property type="match status" value="1"/>
</dbReference>
<protein>
    <recommendedName>
        <fullName evidence="1">Ig-like domain-containing protein</fullName>
    </recommendedName>
</protein>
<dbReference type="PANTHER" id="PTHR23278:SF19">
    <property type="entry name" value="OBSCURIN"/>
    <property type="match status" value="1"/>
</dbReference>
<dbReference type="EMBL" id="VSRR010001826">
    <property type="protein sequence ID" value="MPC27921.1"/>
    <property type="molecule type" value="Genomic_DNA"/>
</dbReference>
<dbReference type="PANTHER" id="PTHR23278">
    <property type="entry name" value="SIDESTEP PROTEIN"/>
    <property type="match status" value="1"/>
</dbReference>
<keyword evidence="3" id="KW-1185">Reference proteome</keyword>
<dbReference type="InterPro" id="IPR013783">
    <property type="entry name" value="Ig-like_fold"/>
</dbReference>
<dbReference type="PROSITE" id="PS50835">
    <property type="entry name" value="IG_LIKE"/>
    <property type="match status" value="1"/>
</dbReference>
<evidence type="ECO:0000313" key="3">
    <source>
        <dbReference type="Proteomes" id="UP000324222"/>
    </source>
</evidence>
<dbReference type="InterPro" id="IPR007110">
    <property type="entry name" value="Ig-like_dom"/>
</dbReference>
<name>A0A5B7E1S7_PORTR</name>
<feature type="domain" description="Ig-like" evidence="1">
    <location>
        <begin position="13"/>
        <end position="67"/>
    </location>
</feature>